<reference evidence="2 4" key="2">
    <citation type="journal article" date="2014" name="BMC Genomics">
        <title>An improved genome release (version Mt4.0) for the model legume Medicago truncatula.</title>
        <authorList>
            <person name="Tang H."/>
            <person name="Krishnakumar V."/>
            <person name="Bidwell S."/>
            <person name="Rosen B."/>
            <person name="Chan A."/>
            <person name="Zhou S."/>
            <person name="Gentzbittel L."/>
            <person name="Childs K.L."/>
            <person name="Yandell M."/>
            <person name="Gundlach H."/>
            <person name="Mayer K.F."/>
            <person name="Schwartz D.C."/>
            <person name="Town C.D."/>
        </authorList>
    </citation>
    <scope>GENOME REANNOTATION</scope>
    <source>
        <strain evidence="2">A17</strain>
        <strain evidence="3 4">cv. Jemalong A17</strain>
    </source>
</reference>
<organism evidence="2 4">
    <name type="scientific">Medicago truncatula</name>
    <name type="common">Barrel medic</name>
    <name type="synonym">Medicago tribuloides</name>
    <dbReference type="NCBI Taxonomy" id="3880"/>
    <lineage>
        <taxon>Eukaryota</taxon>
        <taxon>Viridiplantae</taxon>
        <taxon>Streptophyta</taxon>
        <taxon>Embryophyta</taxon>
        <taxon>Tracheophyta</taxon>
        <taxon>Spermatophyta</taxon>
        <taxon>Magnoliopsida</taxon>
        <taxon>eudicotyledons</taxon>
        <taxon>Gunneridae</taxon>
        <taxon>Pentapetalae</taxon>
        <taxon>rosids</taxon>
        <taxon>fabids</taxon>
        <taxon>Fabales</taxon>
        <taxon>Fabaceae</taxon>
        <taxon>Papilionoideae</taxon>
        <taxon>50 kb inversion clade</taxon>
        <taxon>NPAAA clade</taxon>
        <taxon>Hologalegina</taxon>
        <taxon>IRL clade</taxon>
        <taxon>Trifolieae</taxon>
        <taxon>Medicago</taxon>
    </lineage>
</organism>
<reference evidence="2 4" key="1">
    <citation type="journal article" date="2011" name="Nature">
        <title>The Medicago genome provides insight into the evolution of rhizobial symbioses.</title>
        <authorList>
            <person name="Young N.D."/>
            <person name="Debelle F."/>
            <person name="Oldroyd G.E."/>
            <person name="Geurts R."/>
            <person name="Cannon S.B."/>
            <person name="Udvardi M.K."/>
            <person name="Benedito V.A."/>
            <person name="Mayer K.F."/>
            <person name="Gouzy J."/>
            <person name="Schoof H."/>
            <person name="Van de Peer Y."/>
            <person name="Proost S."/>
            <person name="Cook D.R."/>
            <person name="Meyers B.C."/>
            <person name="Spannagl M."/>
            <person name="Cheung F."/>
            <person name="De Mita S."/>
            <person name="Krishnakumar V."/>
            <person name="Gundlach H."/>
            <person name="Zhou S."/>
            <person name="Mudge J."/>
            <person name="Bharti A.K."/>
            <person name="Murray J.D."/>
            <person name="Naoumkina M.A."/>
            <person name="Rosen B."/>
            <person name="Silverstein K.A."/>
            <person name="Tang H."/>
            <person name="Rombauts S."/>
            <person name="Zhao P.X."/>
            <person name="Zhou P."/>
            <person name="Barbe V."/>
            <person name="Bardou P."/>
            <person name="Bechner M."/>
            <person name="Bellec A."/>
            <person name="Berger A."/>
            <person name="Berges H."/>
            <person name="Bidwell S."/>
            <person name="Bisseling T."/>
            <person name="Choisne N."/>
            <person name="Couloux A."/>
            <person name="Denny R."/>
            <person name="Deshpande S."/>
            <person name="Dai X."/>
            <person name="Doyle J.J."/>
            <person name="Dudez A.M."/>
            <person name="Farmer A.D."/>
            <person name="Fouteau S."/>
            <person name="Franken C."/>
            <person name="Gibelin C."/>
            <person name="Gish J."/>
            <person name="Goldstein S."/>
            <person name="Gonzalez A.J."/>
            <person name="Green P.J."/>
            <person name="Hallab A."/>
            <person name="Hartog M."/>
            <person name="Hua A."/>
            <person name="Humphray S.J."/>
            <person name="Jeong D.H."/>
            <person name="Jing Y."/>
            <person name="Jocker A."/>
            <person name="Kenton S.M."/>
            <person name="Kim D.J."/>
            <person name="Klee K."/>
            <person name="Lai H."/>
            <person name="Lang C."/>
            <person name="Lin S."/>
            <person name="Macmil S.L."/>
            <person name="Magdelenat G."/>
            <person name="Matthews L."/>
            <person name="McCorrison J."/>
            <person name="Monaghan E.L."/>
            <person name="Mun J.H."/>
            <person name="Najar F.Z."/>
            <person name="Nicholson C."/>
            <person name="Noirot C."/>
            <person name="O'Bleness M."/>
            <person name="Paule C.R."/>
            <person name="Poulain J."/>
            <person name="Prion F."/>
            <person name="Qin B."/>
            <person name="Qu C."/>
            <person name="Retzel E.F."/>
            <person name="Riddle C."/>
            <person name="Sallet E."/>
            <person name="Samain S."/>
            <person name="Samson N."/>
            <person name="Sanders I."/>
            <person name="Saurat O."/>
            <person name="Scarpelli C."/>
            <person name="Schiex T."/>
            <person name="Segurens B."/>
            <person name="Severin A.J."/>
            <person name="Sherrier D.J."/>
            <person name="Shi R."/>
            <person name="Sims S."/>
            <person name="Singer S.R."/>
            <person name="Sinharoy S."/>
            <person name="Sterck L."/>
            <person name="Viollet A."/>
            <person name="Wang B.B."/>
            <person name="Wang K."/>
            <person name="Wang M."/>
            <person name="Wang X."/>
            <person name="Warfsmann J."/>
            <person name="Weissenbach J."/>
            <person name="White D.D."/>
            <person name="White J.D."/>
            <person name="Wiley G.B."/>
            <person name="Wincker P."/>
            <person name="Xing Y."/>
            <person name="Yang L."/>
            <person name="Yao Z."/>
            <person name="Ying F."/>
            <person name="Zhai J."/>
            <person name="Zhou L."/>
            <person name="Zuber A."/>
            <person name="Denarie J."/>
            <person name="Dixon R.A."/>
            <person name="May G.D."/>
            <person name="Schwartz D.C."/>
            <person name="Rogers J."/>
            <person name="Quetier F."/>
            <person name="Town C.D."/>
            <person name="Roe B.A."/>
        </authorList>
    </citation>
    <scope>NUCLEOTIDE SEQUENCE [LARGE SCALE GENOMIC DNA]</scope>
    <source>
        <strain evidence="2">A17</strain>
        <strain evidence="3 4">cv. Jemalong A17</strain>
    </source>
</reference>
<name>A0A072VAX0_MEDTR</name>
<sequence>MEILHEEFLFALHFIVFLHQESAADNLGTMLWNLECKIKVAIICANALNLVISNMSATIEKAVIEAPKLTEISISIVGNIGFLEIDSLMITILFRWPSYRFCF</sequence>
<evidence type="ECO:0000313" key="3">
    <source>
        <dbReference type="EnsemblPlants" id="KEH38583"/>
    </source>
</evidence>
<evidence type="ECO:0000259" key="1">
    <source>
        <dbReference type="Pfam" id="PF26522"/>
    </source>
</evidence>
<dbReference type="HOGENOM" id="CLU_2267734_0_0_1"/>
<dbReference type="Proteomes" id="UP000002051">
    <property type="component" value="Chromosome 2"/>
</dbReference>
<dbReference type="EMBL" id="CM001218">
    <property type="protein sequence ID" value="KEH38583.1"/>
    <property type="molecule type" value="Genomic_DNA"/>
</dbReference>
<accession>A0A072VAX0</accession>
<gene>
    <name evidence="2" type="ordered locus">MTR_2g073720</name>
</gene>
<protein>
    <recommendedName>
        <fullName evidence="1">At1g04390 ARM repeat domain-containing protein</fullName>
    </recommendedName>
</protein>
<reference evidence="3" key="3">
    <citation type="submission" date="2015-04" db="UniProtKB">
        <authorList>
            <consortium name="EnsemblPlants"/>
        </authorList>
    </citation>
    <scope>IDENTIFICATION</scope>
    <source>
        <strain evidence="3">cv. Jemalong A17</strain>
    </source>
</reference>
<keyword evidence="4" id="KW-1185">Reference proteome</keyword>
<dbReference type="InterPro" id="IPR059007">
    <property type="entry name" value="ARM_At1g04390"/>
</dbReference>
<proteinExistence type="predicted"/>
<dbReference type="AlphaFoldDB" id="A0A072VAX0"/>
<feature type="domain" description="At1g04390 ARM repeat" evidence="1">
    <location>
        <begin position="37"/>
        <end position="102"/>
    </location>
</feature>
<evidence type="ECO:0000313" key="4">
    <source>
        <dbReference type="Proteomes" id="UP000002051"/>
    </source>
</evidence>
<dbReference type="EnsemblPlants" id="KEH38583">
    <property type="protein sequence ID" value="KEH38583"/>
    <property type="gene ID" value="MTR_2g073720"/>
</dbReference>
<dbReference type="Pfam" id="PF26522">
    <property type="entry name" value="ARM_6"/>
    <property type="match status" value="1"/>
</dbReference>
<evidence type="ECO:0000313" key="2">
    <source>
        <dbReference type="EMBL" id="KEH38583.1"/>
    </source>
</evidence>